<evidence type="ECO:0000256" key="2">
    <source>
        <dbReference type="RuleBase" id="RU361183"/>
    </source>
</evidence>
<dbReference type="Pfam" id="PF01400">
    <property type="entry name" value="Astacin"/>
    <property type="match status" value="1"/>
</dbReference>
<dbReference type="PRINTS" id="PR00480">
    <property type="entry name" value="ASTACIN"/>
</dbReference>
<keyword evidence="1 2" id="KW-0482">Metalloprotease</keyword>
<comment type="caution">
    <text evidence="1">Lacks conserved residue(s) required for the propagation of feature annotation.</text>
</comment>
<reference evidence="4 5" key="1">
    <citation type="journal article" date="2019" name="PLoS Biol.">
        <title>Sex chromosomes control vertical transmission of feminizing Wolbachia symbionts in an isopod.</title>
        <authorList>
            <person name="Becking T."/>
            <person name="Chebbi M.A."/>
            <person name="Giraud I."/>
            <person name="Moumen B."/>
            <person name="Laverre T."/>
            <person name="Caubet Y."/>
            <person name="Peccoud J."/>
            <person name="Gilbert C."/>
            <person name="Cordaux R."/>
        </authorList>
    </citation>
    <scope>NUCLEOTIDE SEQUENCE [LARGE SCALE GENOMIC DNA]</scope>
    <source>
        <strain evidence="4">ANa2</strain>
        <tissue evidence="4">Whole body excluding digestive tract and cuticle</tissue>
    </source>
</reference>
<dbReference type="SUPFAM" id="SSF55486">
    <property type="entry name" value="Metalloproteases ('zincins'), catalytic domain"/>
    <property type="match status" value="1"/>
</dbReference>
<dbReference type="OrthoDB" id="291007at2759"/>
<keyword evidence="1 2" id="KW-0645">Protease</keyword>
<name>A0A5N5SMN8_9CRUS</name>
<dbReference type="GO" id="GO:0006508">
    <property type="term" value="P:proteolysis"/>
    <property type="evidence" value="ECO:0007669"/>
    <property type="project" value="UniProtKB-KW"/>
</dbReference>
<keyword evidence="1 2" id="KW-0479">Metal-binding</keyword>
<feature type="binding site" evidence="1">
    <location>
        <position position="46"/>
    </location>
    <ligand>
        <name>Zn(2+)</name>
        <dbReference type="ChEBI" id="CHEBI:29105"/>
        <note>catalytic</note>
    </ligand>
</feature>
<dbReference type="EMBL" id="SEYY01023100">
    <property type="protein sequence ID" value="KAB7495092.1"/>
    <property type="molecule type" value="Genomic_DNA"/>
</dbReference>
<dbReference type="PROSITE" id="PS51864">
    <property type="entry name" value="ASTACIN"/>
    <property type="match status" value="1"/>
</dbReference>
<dbReference type="AlphaFoldDB" id="A0A5N5SMN8"/>
<dbReference type="Proteomes" id="UP000326759">
    <property type="component" value="Unassembled WGS sequence"/>
</dbReference>
<comment type="caution">
    <text evidence="4">The sequence shown here is derived from an EMBL/GenBank/DDBJ whole genome shotgun (WGS) entry which is preliminary data.</text>
</comment>
<evidence type="ECO:0000256" key="1">
    <source>
        <dbReference type="PROSITE-ProRule" id="PRU01211"/>
    </source>
</evidence>
<gene>
    <name evidence="4" type="ORF">Anas_03370</name>
</gene>
<dbReference type="PANTHER" id="PTHR10127">
    <property type="entry name" value="DISCOIDIN, CUB, EGF, LAMININ , AND ZINC METALLOPROTEASE DOMAIN CONTAINING"/>
    <property type="match status" value="1"/>
</dbReference>
<keyword evidence="1 2" id="KW-0378">Hydrolase</keyword>
<keyword evidence="5" id="KW-1185">Reference proteome</keyword>
<comment type="cofactor">
    <cofactor evidence="1 2">
        <name>Zn(2+)</name>
        <dbReference type="ChEBI" id="CHEBI:29105"/>
    </cofactor>
    <text evidence="1 2">Binds 1 zinc ion per subunit.</text>
</comment>
<dbReference type="GO" id="GO:0008270">
    <property type="term" value="F:zinc ion binding"/>
    <property type="evidence" value="ECO:0007669"/>
    <property type="project" value="UniProtKB-UniRule"/>
</dbReference>
<accession>A0A5N5SMN8</accession>
<dbReference type="Gene3D" id="3.40.390.10">
    <property type="entry name" value="Collagenase (Catalytic Domain)"/>
    <property type="match status" value="1"/>
</dbReference>
<protein>
    <recommendedName>
        <fullName evidence="2">Metalloendopeptidase</fullName>
        <ecNumber evidence="2">3.4.24.-</ecNumber>
    </recommendedName>
</protein>
<sequence>VIVRLGIDFQVFPERKWTNAIVPYEISSKYSKCLGTLGKPIHEILHALGIFHEQARADRDEHVTILLNNIDPSRLYNFRKQSKGNTTYLFPYDYESVMHYGAYFFSKERFYPTIVPKKHGARIGQRIMMSKGDCLKINALYECFDKDTFTTNKYKAFCNYLAY</sequence>
<evidence type="ECO:0000313" key="5">
    <source>
        <dbReference type="Proteomes" id="UP000326759"/>
    </source>
</evidence>
<dbReference type="EC" id="3.4.24.-" evidence="2"/>
<organism evidence="4 5">
    <name type="scientific">Armadillidium nasatum</name>
    <dbReference type="NCBI Taxonomy" id="96803"/>
    <lineage>
        <taxon>Eukaryota</taxon>
        <taxon>Metazoa</taxon>
        <taxon>Ecdysozoa</taxon>
        <taxon>Arthropoda</taxon>
        <taxon>Crustacea</taxon>
        <taxon>Multicrustacea</taxon>
        <taxon>Malacostraca</taxon>
        <taxon>Eumalacostraca</taxon>
        <taxon>Peracarida</taxon>
        <taxon>Isopoda</taxon>
        <taxon>Oniscidea</taxon>
        <taxon>Crinocheta</taxon>
        <taxon>Armadillidiidae</taxon>
        <taxon>Armadillidium</taxon>
    </lineage>
</organism>
<feature type="active site" evidence="1">
    <location>
        <position position="43"/>
    </location>
</feature>
<dbReference type="InterPro" id="IPR024079">
    <property type="entry name" value="MetalloPept_cat_dom_sf"/>
</dbReference>
<evidence type="ECO:0000259" key="3">
    <source>
        <dbReference type="PROSITE" id="PS51864"/>
    </source>
</evidence>
<feature type="binding site" evidence="1">
    <location>
        <position position="42"/>
    </location>
    <ligand>
        <name>Zn(2+)</name>
        <dbReference type="ChEBI" id="CHEBI:29105"/>
        <note>catalytic</note>
    </ligand>
</feature>
<dbReference type="PANTHER" id="PTHR10127:SF859">
    <property type="entry name" value="METALLOENDOPEPTIDASE"/>
    <property type="match status" value="1"/>
</dbReference>
<feature type="non-terminal residue" evidence="4">
    <location>
        <position position="1"/>
    </location>
</feature>
<proteinExistence type="predicted"/>
<dbReference type="InterPro" id="IPR006026">
    <property type="entry name" value="Peptidase_Metallo"/>
</dbReference>
<feature type="binding site" evidence="1">
    <location>
        <position position="52"/>
    </location>
    <ligand>
        <name>Zn(2+)</name>
        <dbReference type="ChEBI" id="CHEBI:29105"/>
        <note>catalytic</note>
    </ligand>
</feature>
<keyword evidence="1 2" id="KW-0862">Zinc</keyword>
<dbReference type="InterPro" id="IPR001506">
    <property type="entry name" value="Peptidase_M12A"/>
</dbReference>
<feature type="domain" description="Peptidase M12A" evidence="3">
    <location>
        <begin position="1"/>
        <end position="144"/>
    </location>
</feature>
<evidence type="ECO:0000313" key="4">
    <source>
        <dbReference type="EMBL" id="KAB7495092.1"/>
    </source>
</evidence>
<dbReference type="GO" id="GO:0004222">
    <property type="term" value="F:metalloendopeptidase activity"/>
    <property type="evidence" value="ECO:0007669"/>
    <property type="project" value="UniProtKB-UniRule"/>
</dbReference>
<dbReference type="SMART" id="SM00235">
    <property type="entry name" value="ZnMc"/>
    <property type="match status" value="1"/>
</dbReference>